<feature type="transmembrane region" description="Helical" evidence="1">
    <location>
        <begin position="12"/>
        <end position="33"/>
    </location>
</feature>
<keyword evidence="1" id="KW-0812">Transmembrane</keyword>
<organism evidence="2">
    <name type="scientific">viral metagenome</name>
    <dbReference type="NCBI Taxonomy" id="1070528"/>
    <lineage>
        <taxon>unclassified sequences</taxon>
        <taxon>metagenomes</taxon>
        <taxon>organismal metagenomes</taxon>
    </lineage>
</organism>
<proteinExistence type="predicted"/>
<dbReference type="PROSITE" id="PS51257">
    <property type="entry name" value="PROKAR_LIPOPROTEIN"/>
    <property type="match status" value="1"/>
</dbReference>
<evidence type="ECO:0000313" key="3">
    <source>
        <dbReference type="EMBL" id="QJA71174.1"/>
    </source>
</evidence>
<evidence type="ECO:0000313" key="2">
    <source>
        <dbReference type="EMBL" id="QJA58761.1"/>
    </source>
</evidence>
<keyword evidence="1" id="KW-0472">Membrane</keyword>
<gene>
    <name evidence="3" type="ORF">MM415A03348_0002</name>
    <name evidence="2" type="ORF">MM415B01408_0015</name>
</gene>
<protein>
    <submittedName>
        <fullName evidence="2">Uncharacterized protein</fullName>
    </submittedName>
</protein>
<reference evidence="2" key="1">
    <citation type="submission" date="2020-03" db="EMBL/GenBank/DDBJ databases">
        <title>The deep terrestrial virosphere.</title>
        <authorList>
            <person name="Holmfeldt K."/>
            <person name="Nilsson E."/>
            <person name="Simone D."/>
            <person name="Lopez-Fernandez M."/>
            <person name="Wu X."/>
            <person name="de Brujin I."/>
            <person name="Lundin D."/>
            <person name="Andersson A."/>
            <person name="Bertilsson S."/>
            <person name="Dopson M."/>
        </authorList>
    </citation>
    <scope>NUCLEOTIDE SEQUENCE</scope>
    <source>
        <strain evidence="3">MM415A03348</strain>
        <strain evidence="2">MM415B01408</strain>
    </source>
</reference>
<dbReference type="AlphaFoldDB" id="A0A6M3INC9"/>
<keyword evidence="1" id="KW-1133">Transmembrane helix</keyword>
<name>A0A6M3INC9_9ZZZZ</name>
<dbReference type="EMBL" id="MT141338">
    <property type="protein sequence ID" value="QJA58761.1"/>
    <property type="molecule type" value="Genomic_DNA"/>
</dbReference>
<dbReference type="EMBL" id="MT141852">
    <property type="protein sequence ID" value="QJA71174.1"/>
    <property type="molecule type" value="Genomic_DNA"/>
</dbReference>
<sequence length="85" mass="9450">MPTYETRPITPVYITGCICVIIAMVVLGCVVVLHTDLVVKRQEFILALAKNAARPDIRVDKPEYMVVYTGKEILMDSGVTEVKNP</sequence>
<accession>A0A6M3INC9</accession>
<evidence type="ECO:0000256" key="1">
    <source>
        <dbReference type="SAM" id="Phobius"/>
    </source>
</evidence>